<feature type="compositionally biased region" description="Basic and acidic residues" evidence="3">
    <location>
        <begin position="174"/>
        <end position="229"/>
    </location>
</feature>
<evidence type="ECO:0000313" key="6">
    <source>
        <dbReference type="Proteomes" id="UP000289886"/>
    </source>
</evidence>
<feature type="coiled-coil region" evidence="2">
    <location>
        <begin position="271"/>
        <end position="298"/>
    </location>
</feature>
<feature type="compositionally biased region" description="Polar residues" evidence="3">
    <location>
        <begin position="735"/>
        <end position="764"/>
    </location>
</feature>
<protein>
    <submittedName>
        <fullName evidence="5">Serine/threonine-protein phosphatase 2A 56 kDa regulatory subunit delta isoform</fullName>
    </submittedName>
</protein>
<feature type="compositionally biased region" description="Low complexity" evidence="3">
    <location>
        <begin position="59"/>
        <end position="77"/>
    </location>
</feature>
<dbReference type="GO" id="GO:0008270">
    <property type="term" value="F:zinc ion binding"/>
    <property type="evidence" value="ECO:0007669"/>
    <property type="project" value="InterPro"/>
</dbReference>
<feature type="compositionally biased region" description="Polar residues" evidence="3">
    <location>
        <begin position="1800"/>
        <end position="1814"/>
    </location>
</feature>
<dbReference type="Pfam" id="PF01603">
    <property type="entry name" value="B56"/>
    <property type="match status" value="2"/>
</dbReference>
<feature type="region of interest" description="Disordered" evidence="3">
    <location>
        <begin position="499"/>
        <end position="536"/>
    </location>
</feature>
<feature type="compositionally biased region" description="Polar residues" evidence="3">
    <location>
        <begin position="255"/>
        <end position="264"/>
    </location>
</feature>
<dbReference type="InterPro" id="IPR003604">
    <property type="entry name" value="Matrin/U1-like-C_Znf_C2H2"/>
</dbReference>
<evidence type="ECO:0000256" key="1">
    <source>
        <dbReference type="ARBA" id="ARBA00009745"/>
    </source>
</evidence>
<feature type="compositionally biased region" description="Polar residues" evidence="3">
    <location>
        <begin position="1705"/>
        <end position="1716"/>
    </location>
</feature>
<accession>A0A662YN55</accession>
<proteinExistence type="inferred from homology"/>
<keyword evidence="6" id="KW-1185">Reference proteome</keyword>
<dbReference type="GO" id="GO:0005654">
    <property type="term" value="C:nucleoplasm"/>
    <property type="evidence" value="ECO:0007669"/>
    <property type="project" value="TreeGrafter"/>
</dbReference>
<feature type="compositionally biased region" description="Basic and acidic residues" evidence="3">
    <location>
        <begin position="654"/>
        <end position="665"/>
    </location>
</feature>
<feature type="compositionally biased region" description="Low complexity" evidence="3">
    <location>
        <begin position="93"/>
        <end position="109"/>
    </location>
</feature>
<dbReference type="InterPro" id="IPR011989">
    <property type="entry name" value="ARM-like"/>
</dbReference>
<gene>
    <name evidence="5" type="ORF">EOD39_13701</name>
</gene>
<feature type="compositionally biased region" description="Basic and acidic residues" evidence="3">
    <location>
        <begin position="34"/>
        <end position="58"/>
    </location>
</feature>
<dbReference type="GO" id="GO:0000159">
    <property type="term" value="C:protein phosphatase type 2A complex"/>
    <property type="evidence" value="ECO:0007669"/>
    <property type="project" value="InterPro"/>
</dbReference>
<dbReference type="GO" id="GO:0045892">
    <property type="term" value="P:negative regulation of DNA-templated transcription"/>
    <property type="evidence" value="ECO:0007669"/>
    <property type="project" value="TreeGrafter"/>
</dbReference>
<feature type="compositionally biased region" description="Basic and acidic residues" evidence="3">
    <location>
        <begin position="600"/>
        <end position="620"/>
    </location>
</feature>
<feature type="region of interest" description="Disordered" evidence="3">
    <location>
        <begin position="1800"/>
        <end position="1830"/>
    </location>
</feature>
<dbReference type="InterPro" id="IPR013087">
    <property type="entry name" value="Znf_C2H2_type"/>
</dbReference>
<feature type="region of interest" description="Disordered" evidence="3">
    <location>
        <begin position="1695"/>
        <end position="1716"/>
    </location>
</feature>
<dbReference type="GO" id="GO:0007165">
    <property type="term" value="P:signal transduction"/>
    <property type="evidence" value="ECO:0007669"/>
    <property type="project" value="InterPro"/>
</dbReference>
<sequence length="2318" mass="263099">MFRGLPHRGGKDERGERHAQHYPPRGHSPPPGGYHRDKREDRERYHFSGYRGKPDGYRRSPPGRRYPSPGRSSNRGPVSEYRGPPPIDHSDRILSSSPPHSSIPLDHSLIITVGNERSHSGSPDHRRDDPPINHRYRGDLEEDYSRNPLPLRKIYSRNREDHDFLGESPHYPHRREEGHGRSSREREKFLKLHYLPKEAKIPKYDMEPEGRGYCSERSRRPDRTVESGRSRVRSRSRGKSRGRSRSCSRGRSHSASPLKSSLKNDTSEGFRELVQARKRKEKEELERLEQEIAQREMAGTIGYGIPVLPVRSTEAAEFRQQQLDEAPPMPKKSILKKRVEPELDSALSIQSSDYSSGLPEVQQSNNLSTEAERFLNTLNRGMDSELFSALLREAREETYAKETIGKLTEGSFLYEEHYEESYRKAEPENLVESAGEFLLPHERVSHDGSGFSRILGMMGDFPSPQEKLRRSPDIEDEEKFLYGEEEVERSEAQVQAGLARQQSQPGHSGIVHRQQSHQGMDHQSKPVVGKQHSKTAISERQVIQAAASHNQENQPGILHHQNQSGIVHQKESQSGISHHQLILSRIPRHHLGQPGVGQHQESKSEISHHQQSHARTDHPQESQPQSVHSQQSQPVSVHGPHGTSQDDLDPSPVKGEETQDSREYEKIQTLLKTIGLDMGVTEISKLAARTQERLHGKKPPTGSSRYSDGERGRRVSAGRNWENQRSHSHTKSPESDYNQSISPSPTTRASHGENPSSSFTSEYSVKQGEKKGWEIPVLGENVKLAPVSSASVPPTTAQPIVSLTPSPTYCMPPYSQYQPTPATPNFPPPGYDQYGNYMPYMSTGWPVYPPPSQEPQPGPQQGVVSGHSTGHPPIKEQHVTSSRPYLRVIETVSLSRTKVKPKKDESALVQVPVMDRLENNNSSNRIVLEGQNKQRRESEEKNKANEKQKVIEERVALKKEKEVRLKRKDHLMKELERLRKQQGELLRKKRREKDGHKDPLLVEVSRLQEEVMQQISVIRKEHEAAEKKQAELDKVAQILGLHISDKQKKTPKDIRETPPEKRKEKPKSPEKPFPAFPSNASLSKEAPILKSGPEKPKSKSPNRFRPPKSADQYEYYDAGNHWCKNCNTLCGSMFDFFTHMHSKAHRKTQDPYDRPWASKASKNDNKTEKIVVPAKGSEFLTPVIGFYCQLCEEFFGDQICAEDHVSSCSHNEKYKKYADENPLYEQRRNLDRQAGLAVIIDNKERRQTELKRKMEEDHKVQKAEEEKAKVMVKEESEEPGSPMELCEKAPAPLKGDSNSKHVVQLRLKKKPEESAKNSAESNTFGKFCWKKSDKEEENVSEPTTEKEELEDDKEDGKAQFGKTKTIAIKLSGKTVIPHTSVRMPFRTTPAVATQAKIRPNLPAPAMQLRKASSTAVNKPAPLNAFLSIRPAGTAASKPLPVVNNNPKKDVILTPDLISKAFCVEEVVLKASPVMGVKTPVTTTVTEAKTPMGEVKSNTEAEVKTPVPEKKTPSIPHPVMQAVSFNCDVAAPGVPESEQNLTILVHPPSLHKDLGEWTKKGEKPKSNLAAANAQDLYDIFYSSGGKGSSDVKNETNTRNTEMQANYGESTISCSTELENKNLNIPETEMDPVTQEVQNVVENAEDLRLEMINKCSDLSPPSLGAELNEINREEEVHGISGHLMLEDIGEVVGSFALETDTPEPPDISSSQEAEQSKNGQITHFTALESLEASQSDNVLENEAEEHFASLSSHPKDEDPKDTVTPDNFAESRLPGRSLGSASLAWDSQKEIKNLGFEGSATMAQQQLQTASKRPSNSTPPPTQLNKIKYSGGPQIVKKERRQSSSRFNLSKNRELQKLPALKDAPSNEREELFIQKLRQCCVLFDFVTDPLSDLKYKEVKRAGLNEMVEYITHNRDVVTESIYPEGVIMLVYEFFLRFLESPDFQPNIAKKYIDQKFVLSLLELFDSEDPRERDFLKTILHRIYGKFLGLRAYIRRQINNIFYRFIYETEHHNGIAELLEILGSIINGFALPLKEEHKMFLIRVLLPLHKVKSLSVYHPQLAYCVVQFLEKDSSLTEPVIMGLLKFWPKTHSPKEVMFLNELEEILDVIEPSEFVKVMEPLFRQLAKCVSSPHFQVAERALYYWNNEYIMSLISDNAAKILPIMFPALYKNSKSHWNKTIHGLIYNALKLFMEMNQKLFDDCTQQYKAEKQKEKYKLKEREEMWYKIEELAQQNPQFMVYNETPAVMPLYSMETETPTAEDIQLLKKTVETEATQVIKEIKKDKVLMRRKSELPQDVYTIKALESHKRAEEYLTANQEAL</sequence>
<feature type="region of interest" description="Disordered" evidence="3">
    <location>
        <begin position="689"/>
        <end position="765"/>
    </location>
</feature>
<dbReference type="EMBL" id="SCEB01000848">
    <property type="protein sequence ID" value="RXM98009.1"/>
    <property type="molecule type" value="Genomic_DNA"/>
</dbReference>
<feature type="compositionally biased region" description="Basic and acidic residues" evidence="3">
    <location>
        <begin position="932"/>
        <end position="947"/>
    </location>
</feature>
<feature type="compositionally biased region" description="Basic and acidic residues" evidence="3">
    <location>
        <begin position="1249"/>
        <end position="1274"/>
    </location>
</feature>
<dbReference type="Gene3D" id="1.25.10.10">
    <property type="entry name" value="Leucine-rich Repeat Variant"/>
    <property type="match status" value="2"/>
</dbReference>
<feature type="region of interest" description="Disordered" evidence="3">
    <location>
        <begin position="849"/>
        <end position="882"/>
    </location>
</feature>
<feature type="compositionally biased region" description="Pro residues" evidence="3">
    <location>
        <begin position="849"/>
        <end position="858"/>
    </location>
</feature>
<evidence type="ECO:0000313" key="5">
    <source>
        <dbReference type="EMBL" id="RXM98009.1"/>
    </source>
</evidence>
<feature type="compositionally biased region" description="Basic and acidic residues" evidence="3">
    <location>
        <begin position="1751"/>
        <end position="1761"/>
    </location>
</feature>
<feature type="region of interest" description="Disordered" evidence="3">
    <location>
        <begin position="1492"/>
        <end position="1515"/>
    </location>
</feature>
<organism evidence="5 6">
    <name type="scientific">Acipenser ruthenus</name>
    <name type="common">Sterlet sturgeon</name>
    <dbReference type="NCBI Taxonomy" id="7906"/>
    <lineage>
        <taxon>Eukaryota</taxon>
        <taxon>Metazoa</taxon>
        <taxon>Chordata</taxon>
        <taxon>Craniata</taxon>
        <taxon>Vertebrata</taxon>
        <taxon>Euteleostomi</taxon>
        <taxon>Actinopterygii</taxon>
        <taxon>Chondrostei</taxon>
        <taxon>Acipenseriformes</taxon>
        <taxon>Acipenseridae</taxon>
        <taxon>Acipenser</taxon>
    </lineage>
</organism>
<feature type="domain" description="C2H2-type" evidence="4">
    <location>
        <begin position="1188"/>
        <end position="1210"/>
    </location>
</feature>
<feature type="region of interest" description="Disordered" evidence="3">
    <location>
        <begin position="1043"/>
        <end position="1109"/>
    </location>
</feature>
<feature type="region of interest" description="Disordered" evidence="3">
    <location>
        <begin position="590"/>
        <end position="665"/>
    </location>
</feature>
<dbReference type="GO" id="GO:0045893">
    <property type="term" value="P:positive regulation of DNA-templated transcription"/>
    <property type="evidence" value="ECO:0007669"/>
    <property type="project" value="TreeGrafter"/>
</dbReference>
<feature type="region of interest" description="Disordered" evidence="3">
    <location>
        <begin position="920"/>
        <end position="947"/>
    </location>
</feature>
<dbReference type="FunFam" id="1.25.10.10:FF:000389">
    <property type="entry name" value="Serine/threonine-protein phosphatase 2A 56 kDa regulatory subunit"/>
    <property type="match status" value="1"/>
</dbReference>
<feature type="compositionally biased region" description="Basic and acidic residues" evidence="3">
    <location>
        <begin position="1043"/>
        <end position="1070"/>
    </location>
</feature>
<keyword evidence="2" id="KW-0175">Coiled coil</keyword>
<evidence type="ECO:0000259" key="4">
    <source>
        <dbReference type="PROSITE" id="PS00028"/>
    </source>
</evidence>
<dbReference type="InterPro" id="IPR055309">
    <property type="entry name" value="Znf318-like"/>
</dbReference>
<dbReference type="GO" id="GO:0019888">
    <property type="term" value="F:protein phosphatase regulator activity"/>
    <property type="evidence" value="ECO:0007669"/>
    <property type="project" value="InterPro"/>
</dbReference>
<feature type="compositionally biased region" description="Basic and acidic residues" evidence="3">
    <location>
        <begin position="1496"/>
        <end position="1511"/>
    </location>
</feature>
<feature type="compositionally biased region" description="Basic residues" evidence="3">
    <location>
        <begin position="230"/>
        <end position="252"/>
    </location>
</feature>
<feature type="compositionally biased region" description="Basic and acidic residues" evidence="3">
    <location>
        <begin position="116"/>
        <end position="145"/>
    </location>
</feature>
<dbReference type="PANTHER" id="PTHR15577:SF2">
    <property type="entry name" value="ZINC FINGER PROTEIN 318"/>
    <property type="match status" value="1"/>
</dbReference>
<evidence type="ECO:0000256" key="2">
    <source>
        <dbReference type="SAM" id="Coils"/>
    </source>
</evidence>
<feature type="region of interest" description="Disordered" evidence="3">
    <location>
        <begin position="1"/>
        <end position="269"/>
    </location>
</feature>
<dbReference type="SMART" id="SM00451">
    <property type="entry name" value="ZnF_U1"/>
    <property type="match status" value="2"/>
</dbReference>
<name>A0A662YN55_ACIRT</name>
<feature type="region of interest" description="Disordered" evidence="3">
    <location>
        <begin position="1249"/>
        <end position="1300"/>
    </location>
</feature>
<feature type="region of interest" description="Disordered" evidence="3">
    <location>
        <begin position="1742"/>
        <end position="1779"/>
    </location>
</feature>
<feature type="region of interest" description="Disordered" evidence="3">
    <location>
        <begin position="1332"/>
        <end position="1357"/>
    </location>
</feature>
<dbReference type="Proteomes" id="UP000289886">
    <property type="component" value="Unassembled WGS sequence"/>
</dbReference>
<evidence type="ECO:0000256" key="3">
    <source>
        <dbReference type="SAM" id="MobiDB-lite"/>
    </source>
</evidence>
<comment type="caution">
    <text evidence="5">The sequence shown here is derived from an EMBL/GenBank/DDBJ whole genome shotgun (WGS) entry which is preliminary data.</text>
</comment>
<dbReference type="PANTHER" id="PTHR15577">
    <property type="entry name" value="ZINC FINGER CONTAINING PROTEIN"/>
    <property type="match status" value="1"/>
</dbReference>
<comment type="similarity">
    <text evidence="1">Belongs to the phosphatase 2A regulatory subunit B56 family.</text>
</comment>
<dbReference type="SUPFAM" id="SSF48371">
    <property type="entry name" value="ARM repeat"/>
    <property type="match status" value="1"/>
</dbReference>
<dbReference type="GO" id="GO:0003676">
    <property type="term" value="F:nucleic acid binding"/>
    <property type="evidence" value="ECO:0007669"/>
    <property type="project" value="InterPro"/>
</dbReference>
<feature type="compositionally biased region" description="Basic and acidic residues" evidence="3">
    <location>
        <begin position="9"/>
        <end position="19"/>
    </location>
</feature>
<reference evidence="5 6" key="1">
    <citation type="submission" date="2019-01" db="EMBL/GenBank/DDBJ databases">
        <title>Draft Genome and Complete Hox-Cluster Characterization of the Sterlet Sturgeon (Acipenser ruthenus).</title>
        <authorList>
            <person name="Wei Q."/>
        </authorList>
    </citation>
    <scope>NUCLEOTIDE SEQUENCE [LARGE SCALE GENOMIC DNA]</scope>
    <source>
        <strain evidence="5">WHYD16114868_AA</strain>
        <tissue evidence="5">Blood</tissue>
    </source>
</reference>
<feature type="compositionally biased region" description="Low complexity" evidence="3">
    <location>
        <begin position="621"/>
        <end position="638"/>
    </location>
</feature>
<dbReference type="PROSITE" id="PS00028">
    <property type="entry name" value="ZINC_FINGER_C2H2_1"/>
    <property type="match status" value="1"/>
</dbReference>
<dbReference type="InterPro" id="IPR016024">
    <property type="entry name" value="ARM-type_fold"/>
</dbReference>
<dbReference type="InterPro" id="IPR002554">
    <property type="entry name" value="PP2A_B56"/>
</dbReference>